<dbReference type="Proteomes" id="UP000030960">
    <property type="component" value="Unassembled WGS sequence"/>
</dbReference>
<gene>
    <name evidence="7" type="ORF">OA50_04543</name>
</gene>
<dbReference type="STRING" id="561184.SAMN05216376_12412"/>
<evidence type="ECO:0000256" key="5">
    <source>
        <dbReference type="ARBA" id="ARBA00023136"/>
    </source>
</evidence>
<dbReference type="GO" id="GO:0016020">
    <property type="term" value="C:membrane"/>
    <property type="evidence" value="ECO:0007669"/>
    <property type="project" value="UniProtKB-SubCell"/>
</dbReference>
<evidence type="ECO:0000256" key="2">
    <source>
        <dbReference type="ARBA" id="ARBA00022741"/>
    </source>
</evidence>
<evidence type="ECO:0000256" key="3">
    <source>
        <dbReference type="ARBA" id="ARBA00022801"/>
    </source>
</evidence>
<dbReference type="EMBL" id="JSUQ01000021">
    <property type="protein sequence ID" value="KHQ50831.1"/>
    <property type="molecule type" value="Genomic_DNA"/>
</dbReference>
<dbReference type="GO" id="GO:0008053">
    <property type="term" value="P:mitochondrial fusion"/>
    <property type="evidence" value="ECO:0007669"/>
    <property type="project" value="TreeGrafter"/>
</dbReference>
<dbReference type="PATRIC" id="fig|1515334.3.peg.4567"/>
<comment type="subcellular location">
    <subcellularLocation>
        <location evidence="1">Membrane</location>
    </subcellularLocation>
</comment>
<feature type="domain" description="Dynamin N-terminal" evidence="6">
    <location>
        <begin position="62"/>
        <end position="292"/>
    </location>
</feature>
<evidence type="ECO:0000313" key="8">
    <source>
        <dbReference type="Proteomes" id="UP000030960"/>
    </source>
</evidence>
<organism evidence="7 8">
    <name type="scientific">Mameliella alba</name>
    <dbReference type="NCBI Taxonomy" id="561184"/>
    <lineage>
        <taxon>Bacteria</taxon>
        <taxon>Pseudomonadati</taxon>
        <taxon>Pseudomonadota</taxon>
        <taxon>Alphaproteobacteria</taxon>
        <taxon>Rhodobacterales</taxon>
        <taxon>Roseobacteraceae</taxon>
        <taxon>Mameliella</taxon>
    </lineage>
</organism>
<dbReference type="RefSeq" id="WP_052244775.1">
    <property type="nucleotide sequence ID" value="NZ_JSUQ01000021.1"/>
</dbReference>
<dbReference type="PANTHER" id="PTHR10465:SF0">
    <property type="entry name" value="SARCALUMENIN"/>
    <property type="match status" value="1"/>
</dbReference>
<evidence type="ECO:0000259" key="6">
    <source>
        <dbReference type="Pfam" id="PF00350"/>
    </source>
</evidence>
<evidence type="ECO:0000256" key="1">
    <source>
        <dbReference type="ARBA" id="ARBA00004370"/>
    </source>
</evidence>
<dbReference type="Pfam" id="PF00350">
    <property type="entry name" value="Dynamin_N"/>
    <property type="match status" value="1"/>
</dbReference>
<dbReference type="GO" id="GO:0005525">
    <property type="term" value="F:GTP binding"/>
    <property type="evidence" value="ECO:0007669"/>
    <property type="project" value="UniProtKB-KW"/>
</dbReference>
<dbReference type="InterPro" id="IPR027417">
    <property type="entry name" value="P-loop_NTPase"/>
</dbReference>
<proteinExistence type="predicted"/>
<dbReference type="InterPro" id="IPR027094">
    <property type="entry name" value="Mitofusin_fam"/>
</dbReference>
<keyword evidence="3" id="KW-0378">Hydrolase</keyword>
<evidence type="ECO:0000256" key="4">
    <source>
        <dbReference type="ARBA" id="ARBA00023134"/>
    </source>
</evidence>
<dbReference type="Gene3D" id="3.40.50.300">
    <property type="entry name" value="P-loop containing nucleotide triphosphate hydrolases"/>
    <property type="match status" value="1"/>
</dbReference>
<keyword evidence="5" id="KW-0472">Membrane</keyword>
<dbReference type="PANTHER" id="PTHR10465">
    <property type="entry name" value="TRANSMEMBRANE GTPASE FZO1"/>
    <property type="match status" value="1"/>
</dbReference>
<reference evidence="7 8" key="1">
    <citation type="submission" date="2014-10" db="EMBL/GenBank/DDBJ databases">
        <title>Genome sequence of Ponticoccus sp. strain UMTAT08 isolated from clonal culture of toxic dinoflagellate Alexandrium tamiyavanichii.</title>
        <authorList>
            <person name="Gan H.Y."/>
            <person name="Muhd D.-D."/>
            <person name="Mohd Noor M.E."/>
            <person name="Yeong Y.S."/>
            <person name="Usup G."/>
        </authorList>
    </citation>
    <scope>NUCLEOTIDE SEQUENCE [LARGE SCALE GENOMIC DNA]</scope>
    <source>
        <strain evidence="7 8">UMTAT08</strain>
    </source>
</reference>
<accession>A0A0B3S2B8</accession>
<keyword evidence="4" id="KW-0342">GTP-binding</keyword>
<dbReference type="SUPFAM" id="SSF52540">
    <property type="entry name" value="P-loop containing nucleoside triphosphate hydrolases"/>
    <property type="match status" value="1"/>
</dbReference>
<evidence type="ECO:0000313" key="7">
    <source>
        <dbReference type="EMBL" id="KHQ50831.1"/>
    </source>
</evidence>
<name>A0A0B3S2B8_9RHOB</name>
<comment type="caution">
    <text evidence="7">The sequence shown here is derived from an EMBL/GenBank/DDBJ whole genome shotgun (WGS) entry which is preliminary data.</text>
</comment>
<dbReference type="AlphaFoldDB" id="A0A0B3S2B8"/>
<keyword evidence="8" id="KW-1185">Reference proteome</keyword>
<dbReference type="InterPro" id="IPR045063">
    <property type="entry name" value="Dynamin_N"/>
</dbReference>
<dbReference type="GO" id="GO:0003924">
    <property type="term" value="F:GTPase activity"/>
    <property type="evidence" value="ECO:0007669"/>
    <property type="project" value="InterPro"/>
</dbReference>
<protein>
    <recommendedName>
        <fullName evidence="6">Dynamin N-terminal domain-containing protein</fullName>
    </recommendedName>
</protein>
<sequence>MTQVSTDPNATPPRAFDGFSDLAERLADLDLRFSEMAQCGEESIAHQAREYRRQIRAFEPSVTFIGQVKAGKTTLVNALTGWPDLLPADVNPWTSVVTSLHMSPQLKPQDRRAAFRFFANEEWDHLIRQGGRVGEIAARAGADTELEKVRAQLDEMREKSKARLGRKFQMLLGQTHDYDTFDQELIQRYVCLGDDFWEDADGSPDQGRFADITKSADLWFPGPDLPLGLCIRDTPGVNDTFMIREQITINALRGSRLCVMVLSAQQALSSVDLGLIRLISNVKSRDVIIFVNRIDELADPVSAVPEIHASILATLRRFDGPQEAEIIFGSGYWGHHAVAGRLDDLGSDSAEALVSWAEAHVTGALAHLPPQEIIWQLSGLPALGDAIAQRVEQGVGARLEQTLNVALDNLQTGKDISVPRDGSGRFEPRQPTMAAPDIAHQLDRIEDRACAALESHLARMHEAFANRSDNARRAFLGRATGSLVKHLEHYGEGEVWTYDPSGLRMLLRSAYKVFVQGAGKAGTEVLAGAAEDIGALYRTAFALETDGPAIKPPPLPSAPAPISLGQTIALDLRGSWWARFWRRQRGYHAFADDFSRLIHEETKPVVEALHHQCAAPFSQELRNTLTGFIQGQRDILTGLTQDSAVSPHATAPRNRLQRSAS</sequence>
<keyword evidence="2" id="KW-0547">Nucleotide-binding</keyword>